<dbReference type="RefSeq" id="WP_068003778.1">
    <property type="nucleotide sequence ID" value="NZ_FOFM01000007.1"/>
</dbReference>
<evidence type="ECO:0000313" key="1">
    <source>
        <dbReference type="EMBL" id="KZL20708.1"/>
    </source>
</evidence>
<sequence length="121" mass="14208">MDWYSAKRVHNEEGRKKIAALDLECVYNQLTAPVATGGYEWSLKNAREAVNDYRSFLIEALELSFQYDDEREHDARAWPSKAVDIVWHTHILFTAKYFEDCNDIFGHYLHHRPQVPPPVDE</sequence>
<dbReference type="PATRIC" id="fig|989403.3.peg.1280"/>
<reference evidence="1 2" key="1">
    <citation type="journal article" date="2016" name="Front. Microbiol.">
        <title>Comparative Genomic Analysis Reveals a Diverse Repertoire of Genes Involved in Prokaryote-Eukaryote Interactions within the Pseudovibrio Genus.</title>
        <authorList>
            <person name="Romano S."/>
            <person name="Fernandez-Guerra A."/>
            <person name="Reen F.J."/>
            <person name="Glockner F.O."/>
            <person name="Crowley S.P."/>
            <person name="O'Sullivan O."/>
            <person name="Cotter P.D."/>
            <person name="Adams C."/>
            <person name="Dobson A.D."/>
            <person name="O'Gara F."/>
        </authorList>
    </citation>
    <scope>NUCLEOTIDE SEQUENCE [LARGE SCALE GENOMIC DNA]</scope>
    <source>
        <strain evidence="1 2">Ad2</strain>
    </source>
</reference>
<name>A0A166A7Z7_9HYPH</name>
<comment type="caution">
    <text evidence="1">The sequence shown here is derived from an EMBL/GenBank/DDBJ whole genome shotgun (WGS) entry which is preliminary data.</text>
</comment>
<dbReference type="EMBL" id="LMCB01000006">
    <property type="protein sequence ID" value="KZL20708.1"/>
    <property type="molecule type" value="Genomic_DNA"/>
</dbReference>
<dbReference type="Proteomes" id="UP000076577">
    <property type="component" value="Unassembled WGS sequence"/>
</dbReference>
<keyword evidence="2" id="KW-1185">Reference proteome</keyword>
<dbReference type="OrthoDB" id="196672at2"/>
<accession>A0A166A7Z7</accession>
<gene>
    <name evidence="1" type="ORF">PsAD2_01196</name>
</gene>
<proteinExistence type="predicted"/>
<evidence type="ECO:0000313" key="2">
    <source>
        <dbReference type="Proteomes" id="UP000076577"/>
    </source>
</evidence>
<dbReference type="AlphaFoldDB" id="A0A166A7Z7"/>
<organism evidence="1 2">
    <name type="scientific">Pseudovibrio axinellae</name>
    <dbReference type="NCBI Taxonomy" id="989403"/>
    <lineage>
        <taxon>Bacteria</taxon>
        <taxon>Pseudomonadati</taxon>
        <taxon>Pseudomonadota</taxon>
        <taxon>Alphaproteobacteria</taxon>
        <taxon>Hyphomicrobiales</taxon>
        <taxon>Stappiaceae</taxon>
        <taxon>Pseudovibrio</taxon>
    </lineage>
</organism>
<protein>
    <submittedName>
        <fullName evidence="1">Uncharacterized protein</fullName>
    </submittedName>
</protein>